<reference evidence="2" key="1">
    <citation type="journal article" date="2018" name="BMC Genomics">
        <title>Genomic insights into host adaptation between the wheat stripe rust pathogen (Puccinia striiformis f. sp. tritici) and the barley stripe rust pathogen (Puccinia striiformis f. sp. hordei).</title>
        <authorList>
            <person name="Xia C."/>
            <person name="Wang M."/>
            <person name="Yin C."/>
            <person name="Cornejo O.E."/>
            <person name="Hulbert S.H."/>
            <person name="Chen X."/>
        </authorList>
    </citation>
    <scope>NUCLEOTIDE SEQUENCE [LARGE SCALE GENOMIC DNA]</scope>
    <source>
        <strain evidence="2">93-210</strain>
    </source>
</reference>
<keyword evidence="2" id="KW-1185">Reference proteome</keyword>
<dbReference type="Proteomes" id="UP001060170">
    <property type="component" value="Chromosome 8"/>
</dbReference>
<proteinExistence type="predicted"/>
<sequence length="72" mass="7995">MHSNKLENGLESKDVSLVILWPGVKEADNNSDNNNMRKIKYTTALSKTVCRQNADGIQADCEQGWSELDGGR</sequence>
<name>A0ACC0E9X9_9BASI</name>
<comment type="caution">
    <text evidence="1">The sequence shown here is derived from an EMBL/GenBank/DDBJ whole genome shotgun (WGS) entry which is preliminary data.</text>
</comment>
<organism evidence="1 2">
    <name type="scientific">Puccinia striiformis f. sp. tritici</name>
    <dbReference type="NCBI Taxonomy" id="168172"/>
    <lineage>
        <taxon>Eukaryota</taxon>
        <taxon>Fungi</taxon>
        <taxon>Dikarya</taxon>
        <taxon>Basidiomycota</taxon>
        <taxon>Pucciniomycotina</taxon>
        <taxon>Pucciniomycetes</taxon>
        <taxon>Pucciniales</taxon>
        <taxon>Pucciniaceae</taxon>
        <taxon>Puccinia</taxon>
    </lineage>
</organism>
<evidence type="ECO:0000313" key="2">
    <source>
        <dbReference type="Proteomes" id="UP001060170"/>
    </source>
</evidence>
<reference evidence="1 2" key="3">
    <citation type="journal article" date="2022" name="Microbiol. Spectr.">
        <title>Folding features and dynamics of 3D genome architecture in plant fungal pathogens.</title>
        <authorList>
            <person name="Xia C."/>
        </authorList>
    </citation>
    <scope>NUCLEOTIDE SEQUENCE [LARGE SCALE GENOMIC DNA]</scope>
    <source>
        <strain evidence="1 2">93-210</strain>
    </source>
</reference>
<reference evidence="2" key="2">
    <citation type="journal article" date="2018" name="Mol. Plant Microbe Interact.">
        <title>Genome sequence resources for the wheat stripe rust pathogen (Puccinia striiformis f. sp. tritici) and the barley stripe rust pathogen (Puccinia striiformis f. sp. hordei).</title>
        <authorList>
            <person name="Xia C."/>
            <person name="Wang M."/>
            <person name="Yin C."/>
            <person name="Cornejo O.E."/>
            <person name="Hulbert S.H."/>
            <person name="Chen X."/>
        </authorList>
    </citation>
    <scope>NUCLEOTIDE SEQUENCE [LARGE SCALE GENOMIC DNA]</scope>
    <source>
        <strain evidence="2">93-210</strain>
    </source>
</reference>
<gene>
    <name evidence="1" type="ORF">MJO28_008262</name>
</gene>
<protein>
    <submittedName>
        <fullName evidence="1">Uncharacterized protein</fullName>
    </submittedName>
</protein>
<evidence type="ECO:0000313" key="1">
    <source>
        <dbReference type="EMBL" id="KAI7949441.1"/>
    </source>
</evidence>
<dbReference type="EMBL" id="CM045872">
    <property type="protein sequence ID" value="KAI7949441.1"/>
    <property type="molecule type" value="Genomic_DNA"/>
</dbReference>
<accession>A0ACC0E9X9</accession>